<dbReference type="Proteomes" id="UP000256970">
    <property type="component" value="Unassembled WGS sequence"/>
</dbReference>
<sequence length="890" mass="96293">MYFNRYLPLAVDNADWMQQVSPHGDSYIYTTHAWLLSMFLDCPRGMGLACPGPFTRAKVLRGIQSGAITWHAHPHNAQYELYDPSLLAFSVDLVHDMDRRFGFAPKHTIFLRDVPGLTRAVIPLLAAKGIKAVSVGVNPGSAPPGVPMFTPFIWRDEASGTQLLAFWRPGGYGGIHGGVNLDPADQCIQAAPGLDHVLCTAWRNDNAGPPLTVLEPLRIYQLLRQEWAGTDKPGSSSSSSSSGSSSSGSSSSSSHVVVKASSFDAFVDAVLEALPTLNLTVVTGEIGDTWVFGVQSDPLKTANFRAASRARAACIDDPACPSQGGSFYNFSRLLLKVPEHTWGVDVKKTLHDFVNYSNPDFYSCLPPKAAKTHQPAKLQPHPAAAAAAVGSGFDVPDSVQFREGPCLNYARCIHAWDRQAAYIPWALQALPATHPVQQSYAADLASRQQLAAVSAEALLAAGAVRHLTGPSATFSSSSSSERPAQEASTEEAYHDKAGVKPLQQLQQGARASPSRRLQHLAQQAAGGQQQRMQEMQQQDEAQQQLHHRGQAQPAAADAAAGVRHRVAGRSAGGGVRKYTCGSWQFELDEAQGGLTSLVKLYGSQRTPGTDWAAGSSSSSSSSAGGVLAQIRYSAYCEASYQVIWKYYAWKLPLPWWFEQDFSGRVNSSKAWDKEVEAAGALEEVFESLAPSSSSTNDSKQLRQLSLRYSFPRQLVEKVGAPPTMWTIISCPDSTPIPISNNAAQGDLEVSVVWQGKRPTRLPEALWLSFQPAPAAVDPASWRLHKLGSLISPMEVIINGSQSMHAVTEAGVSVKSASGRELLQLKTWDAALVSPGKPTPFPNGLFAPEMDKGVHFNLMNNVWGTNYVMWVPYSADDVNLAFRFSIHAEHL</sequence>
<evidence type="ECO:0000313" key="3">
    <source>
        <dbReference type="Proteomes" id="UP000256970"/>
    </source>
</evidence>
<keyword evidence="3" id="KW-1185">Reference proteome</keyword>
<dbReference type="InterPro" id="IPR032482">
    <property type="entry name" value="DUF5054"/>
</dbReference>
<evidence type="ECO:0008006" key="4">
    <source>
        <dbReference type="Google" id="ProtNLM"/>
    </source>
</evidence>
<proteinExistence type="predicted"/>
<gene>
    <name evidence="2" type="ORF">BQ4739_LOCUS9966</name>
</gene>
<feature type="compositionally biased region" description="Low complexity" evidence="1">
    <location>
        <begin position="519"/>
        <end position="561"/>
    </location>
</feature>
<dbReference type="EMBL" id="FNXT01000947">
    <property type="protein sequence ID" value="SZX69675.1"/>
    <property type="molecule type" value="Genomic_DNA"/>
</dbReference>
<evidence type="ECO:0000313" key="2">
    <source>
        <dbReference type="EMBL" id="SZX69675.1"/>
    </source>
</evidence>
<organism evidence="2 3">
    <name type="scientific">Tetradesmus obliquus</name>
    <name type="common">Green alga</name>
    <name type="synonym">Acutodesmus obliquus</name>
    <dbReference type="NCBI Taxonomy" id="3088"/>
    <lineage>
        <taxon>Eukaryota</taxon>
        <taxon>Viridiplantae</taxon>
        <taxon>Chlorophyta</taxon>
        <taxon>core chlorophytes</taxon>
        <taxon>Chlorophyceae</taxon>
        <taxon>CS clade</taxon>
        <taxon>Sphaeropleales</taxon>
        <taxon>Scenedesmaceae</taxon>
        <taxon>Tetradesmus</taxon>
    </lineage>
</organism>
<dbReference type="AlphaFoldDB" id="A0A383VW18"/>
<reference evidence="2 3" key="1">
    <citation type="submission" date="2016-10" db="EMBL/GenBank/DDBJ databases">
        <authorList>
            <person name="Cai Z."/>
        </authorList>
    </citation>
    <scope>NUCLEOTIDE SEQUENCE [LARGE SCALE GENOMIC DNA]</scope>
</reference>
<dbReference type="Pfam" id="PF16477">
    <property type="entry name" value="DUF5054"/>
    <property type="match status" value="1"/>
</dbReference>
<name>A0A383VW18_TETOB</name>
<accession>A0A383VW18</accession>
<feature type="region of interest" description="Disordered" evidence="1">
    <location>
        <begin position="470"/>
        <end position="563"/>
    </location>
</feature>
<feature type="compositionally biased region" description="Low complexity" evidence="1">
    <location>
        <begin position="234"/>
        <end position="252"/>
    </location>
</feature>
<evidence type="ECO:0000256" key="1">
    <source>
        <dbReference type="SAM" id="MobiDB-lite"/>
    </source>
</evidence>
<feature type="region of interest" description="Disordered" evidence="1">
    <location>
        <begin position="230"/>
        <end position="252"/>
    </location>
</feature>
<protein>
    <recommendedName>
        <fullName evidence="4">Glycoside hydrolase family 38 N-terminal domain-containing protein</fullName>
    </recommendedName>
</protein>